<sequence>MSEKNLTLRLLNNSFAVCRLKPEESVPSWIDTRNFYSITKTKEELSIVCTQESVPSDIQCEGNWRTLQIVGPLDFSLIGILSSVSTVLAQQSISIFAISTYDTDYILIKDQDVTKAVEALSRDGYRIISE</sequence>
<dbReference type="InterPro" id="IPR027795">
    <property type="entry name" value="CASTOR_ACT_dom"/>
</dbReference>
<protein>
    <submittedName>
        <fullName evidence="3">ACT domain-containing protein</fullName>
    </submittedName>
</protein>
<name>A0A839K4Q7_9FIRM</name>
<proteinExistence type="predicted"/>
<dbReference type="PANTHER" id="PTHR31131:SF6">
    <property type="entry name" value="CASTOR ACT DOMAIN-CONTAINING PROTEIN"/>
    <property type="match status" value="1"/>
</dbReference>
<evidence type="ECO:0000259" key="2">
    <source>
        <dbReference type="Pfam" id="PF21631"/>
    </source>
</evidence>
<dbReference type="EMBL" id="JACEGA010000001">
    <property type="protein sequence ID" value="MBB2184606.1"/>
    <property type="molecule type" value="Genomic_DNA"/>
</dbReference>
<comment type="caution">
    <text evidence="3">The sequence shown here is derived from an EMBL/GenBank/DDBJ whole genome shotgun (WGS) entry which is preliminary data.</text>
</comment>
<gene>
    <name evidence="3" type="ORF">H0486_17170</name>
</gene>
<dbReference type="PIRSF" id="PIRSF008459">
    <property type="entry name" value="UCP008459"/>
    <property type="match status" value="1"/>
</dbReference>
<dbReference type="InterPro" id="IPR049447">
    <property type="entry name" value="A9CJY8-like_N"/>
</dbReference>
<keyword evidence="4" id="KW-1185">Reference proteome</keyword>
<reference evidence="3 4" key="1">
    <citation type="submission" date="2020-07" db="EMBL/GenBank/DDBJ databases">
        <title>Characterization and genome sequencing of isolate MD1, a novel member within the family Lachnospiraceae.</title>
        <authorList>
            <person name="Rettenmaier R."/>
            <person name="Di Bello L."/>
            <person name="Zinser C."/>
            <person name="Scheitz K."/>
            <person name="Liebl W."/>
            <person name="Zverlov V."/>
        </authorList>
    </citation>
    <scope>NUCLEOTIDE SEQUENCE [LARGE SCALE GENOMIC DNA]</scope>
    <source>
        <strain evidence="3 4">MD1</strain>
    </source>
</reference>
<dbReference type="Proteomes" id="UP000574276">
    <property type="component" value="Unassembled WGS sequence"/>
</dbReference>
<dbReference type="AlphaFoldDB" id="A0A839K4Q7"/>
<accession>A0A839K4Q7</accession>
<dbReference type="Pfam" id="PF21631">
    <property type="entry name" value="A9CJY8-like_N"/>
    <property type="match status" value="1"/>
</dbReference>
<evidence type="ECO:0000313" key="3">
    <source>
        <dbReference type="EMBL" id="MBB2184606.1"/>
    </source>
</evidence>
<evidence type="ECO:0000259" key="1">
    <source>
        <dbReference type="Pfam" id="PF13840"/>
    </source>
</evidence>
<dbReference type="InterPro" id="IPR051719">
    <property type="entry name" value="CASTOR_mTORC1"/>
</dbReference>
<feature type="domain" description="A9CJY8-like N-terminal" evidence="2">
    <location>
        <begin position="14"/>
        <end position="57"/>
    </location>
</feature>
<dbReference type="PANTHER" id="PTHR31131">
    <property type="entry name" value="CHROMOSOME 1, WHOLE GENOME SHOTGUN SEQUENCE"/>
    <property type="match status" value="1"/>
</dbReference>
<evidence type="ECO:0000313" key="4">
    <source>
        <dbReference type="Proteomes" id="UP000574276"/>
    </source>
</evidence>
<dbReference type="SUPFAM" id="SSF55021">
    <property type="entry name" value="ACT-like"/>
    <property type="match status" value="2"/>
</dbReference>
<dbReference type="InterPro" id="IPR045865">
    <property type="entry name" value="ACT-like_dom_sf"/>
</dbReference>
<dbReference type="Gene3D" id="3.30.2130.10">
    <property type="entry name" value="VC0802-like"/>
    <property type="match status" value="1"/>
</dbReference>
<organism evidence="3 4">
    <name type="scientific">Variimorphobacter saccharofermentans</name>
    <dbReference type="NCBI Taxonomy" id="2755051"/>
    <lineage>
        <taxon>Bacteria</taxon>
        <taxon>Bacillati</taxon>
        <taxon>Bacillota</taxon>
        <taxon>Clostridia</taxon>
        <taxon>Lachnospirales</taxon>
        <taxon>Lachnospiraceae</taxon>
        <taxon>Variimorphobacter</taxon>
    </lineage>
</organism>
<dbReference type="InterPro" id="IPR016540">
    <property type="entry name" value="UCP008459"/>
</dbReference>
<dbReference type="RefSeq" id="WP_228354166.1">
    <property type="nucleotide sequence ID" value="NZ_JACEGA010000001.1"/>
</dbReference>
<dbReference type="Pfam" id="PF13840">
    <property type="entry name" value="ACT_7"/>
    <property type="match status" value="1"/>
</dbReference>
<feature type="domain" description="CASTOR ACT" evidence="1">
    <location>
        <begin position="60"/>
        <end position="121"/>
    </location>
</feature>